<keyword evidence="1" id="KW-1133">Transmembrane helix</keyword>
<feature type="transmembrane region" description="Helical" evidence="1">
    <location>
        <begin position="88"/>
        <end position="108"/>
    </location>
</feature>
<evidence type="ECO:0000256" key="1">
    <source>
        <dbReference type="SAM" id="Phobius"/>
    </source>
</evidence>
<keyword evidence="1" id="KW-0472">Membrane</keyword>
<accession>A0ABQ0SUZ2</accession>
<keyword evidence="1" id="KW-0812">Transmembrane</keyword>
<evidence type="ECO:0000313" key="3">
    <source>
        <dbReference type="EMBL" id="GED27646.1"/>
    </source>
</evidence>
<dbReference type="PANTHER" id="PTHR36834">
    <property type="entry name" value="MEMBRANE PROTEIN-RELATED"/>
    <property type="match status" value="1"/>
</dbReference>
<evidence type="ECO:0000259" key="2">
    <source>
        <dbReference type="Pfam" id="PF04892"/>
    </source>
</evidence>
<feature type="transmembrane region" description="Helical" evidence="1">
    <location>
        <begin position="12"/>
        <end position="36"/>
    </location>
</feature>
<keyword evidence="4" id="KW-1185">Reference proteome</keyword>
<dbReference type="EMBL" id="BJOD01000046">
    <property type="protein sequence ID" value="GED27646.1"/>
    <property type="molecule type" value="Genomic_DNA"/>
</dbReference>
<feature type="transmembrane region" description="Helical" evidence="1">
    <location>
        <begin position="120"/>
        <end position="142"/>
    </location>
</feature>
<protein>
    <recommendedName>
        <fullName evidence="2">VanZ-like domain-containing protein</fullName>
    </recommendedName>
</protein>
<sequence>MADLQLPKYGYVSLWASVVAYSFMYYMLSALFLVLLPLPETRDTCAHQSADTVYYSLVPFSFVSDTLAASSIVWSNPTTYMQVFQQSAFWQATFNFLLLLPFGVYLRYFWQEKRHWKRALAFGFALSLFYEVTQVTGIYGIYNCPYRIFDVDDLMLNSSGALFGYWIGPIILALFPSKKTLLAKTAKIRQSERVPPLSQLLAVWVDYFAIQAVLFVTIGFFTANELIEMLCTTVGFLLVYFALPLQCGGKTIGTNLLRFKLADPQGETPSRKALLFCAFSLSVNKPGLINGERSGILSHKKVGQLRRLSRDVCKKGVNH</sequence>
<feature type="transmembrane region" description="Helical" evidence="1">
    <location>
        <begin position="226"/>
        <end position="243"/>
    </location>
</feature>
<feature type="transmembrane region" description="Helical" evidence="1">
    <location>
        <begin position="57"/>
        <end position="76"/>
    </location>
</feature>
<gene>
    <name evidence="3" type="ORF">BAG01nite_37480</name>
</gene>
<comment type="caution">
    <text evidence="3">The sequence shown here is derived from an EMBL/GenBank/DDBJ whole genome shotgun (WGS) entry which is preliminary data.</text>
</comment>
<reference evidence="3 4" key="1">
    <citation type="submission" date="2019-06" db="EMBL/GenBank/DDBJ databases">
        <title>Whole genome shotgun sequence of Brevibacillus agri NBRC 15538.</title>
        <authorList>
            <person name="Hosoyama A."/>
            <person name="Uohara A."/>
            <person name="Ohji S."/>
            <person name="Ichikawa N."/>
        </authorList>
    </citation>
    <scope>NUCLEOTIDE SEQUENCE [LARGE SCALE GENOMIC DNA]</scope>
    <source>
        <strain evidence="3 4">NBRC 15538</strain>
    </source>
</reference>
<feature type="transmembrane region" description="Helical" evidence="1">
    <location>
        <begin position="197"/>
        <end position="220"/>
    </location>
</feature>
<dbReference type="InterPro" id="IPR053150">
    <property type="entry name" value="Teicoplanin_resist-assoc"/>
</dbReference>
<feature type="transmembrane region" description="Helical" evidence="1">
    <location>
        <begin position="154"/>
        <end position="176"/>
    </location>
</feature>
<dbReference type="PANTHER" id="PTHR36834:SF1">
    <property type="entry name" value="INTEGRAL MEMBRANE PROTEIN"/>
    <property type="match status" value="1"/>
</dbReference>
<evidence type="ECO:0000313" key="4">
    <source>
        <dbReference type="Proteomes" id="UP000317180"/>
    </source>
</evidence>
<organism evidence="3 4">
    <name type="scientific">Brevibacillus agri</name>
    <dbReference type="NCBI Taxonomy" id="51101"/>
    <lineage>
        <taxon>Bacteria</taxon>
        <taxon>Bacillati</taxon>
        <taxon>Bacillota</taxon>
        <taxon>Bacilli</taxon>
        <taxon>Bacillales</taxon>
        <taxon>Paenibacillaceae</taxon>
        <taxon>Brevibacillus</taxon>
    </lineage>
</organism>
<name>A0ABQ0SUZ2_9BACL</name>
<dbReference type="Proteomes" id="UP000317180">
    <property type="component" value="Unassembled WGS sequence"/>
</dbReference>
<feature type="domain" description="VanZ-like" evidence="2">
    <location>
        <begin position="23"/>
        <end position="170"/>
    </location>
</feature>
<dbReference type="Pfam" id="PF04892">
    <property type="entry name" value="VanZ"/>
    <property type="match status" value="1"/>
</dbReference>
<proteinExistence type="predicted"/>
<dbReference type="InterPro" id="IPR006976">
    <property type="entry name" value="VanZ-like"/>
</dbReference>
<dbReference type="RefSeq" id="WP_310670523.1">
    <property type="nucleotide sequence ID" value="NZ_JAVLER010000052.1"/>
</dbReference>